<dbReference type="GO" id="GO:0046872">
    <property type="term" value="F:metal ion binding"/>
    <property type="evidence" value="ECO:0007669"/>
    <property type="project" value="UniProtKB-KW"/>
</dbReference>
<dbReference type="SUPFAM" id="SSF51197">
    <property type="entry name" value="Clavaminate synthase-like"/>
    <property type="match status" value="1"/>
</dbReference>
<evidence type="ECO:0000256" key="1">
    <source>
        <dbReference type="ARBA" id="ARBA00001962"/>
    </source>
</evidence>
<protein>
    <recommendedName>
        <fullName evidence="10">Phytanoyl-CoA dioxygenase family protein</fullName>
    </recommendedName>
</protein>
<dbReference type="Pfam" id="PF05721">
    <property type="entry name" value="PhyH"/>
    <property type="match status" value="1"/>
</dbReference>
<dbReference type="EMBL" id="MCGR01000006">
    <property type="protein sequence ID" value="ORY89307.1"/>
    <property type="molecule type" value="Genomic_DNA"/>
</dbReference>
<comment type="cofactor">
    <cofactor evidence="1">
        <name>Fe cation</name>
        <dbReference type="ChEBI" id="CHEBI:24875"/>
    </cofactor>
</comment>
<reference evidence="8 9" key="1">
    <citation type="submission" date="2016-07" db="EMBL/GenBank/DDBJ databases">
        <title>Pervasive Adenine N6-methylation of Active Genes in Fungi.</title>
        <authorList>
            <consortium name="DOE Joint Genome Institute"/>
            <person name="Mondo S.J."/>
            <person name="Dannebaum R.O."/>
            <person name="Kuo R.C."/>
            <person name="Labutti K."/>
            <person name="Haridas S."/>
            <person name="Kuo A."/>
            <person name="Salamov A."/>
            <person name="Ahrendt S.R."/>
            <person name="Lipzen A."/>
            <person name="Sullivan W."/>
            <person name="Andreopoulos W.B."/>
            <person name="Clum A."/>
            <person name="Lindquist E."/>
            <person name="Daum C."/>
            <person name="Ramamoorthy G.K."/>
            <person name="Gryganskyi A."/>
            <person name="Culley D."/>
            <person name="Magnuson J.K."/>
            <person name="James T.Y."/>
            <person name="O'Malley M.A."/>
            <person name="Stajich J.E."/>
            <person name="Spatafora J.W."/>
            <person name="Visel A."/>
            <person name="Grigoriev I.V."/>
        </authorList>
    </citation>
    <scope>NUCLEOTIDE SEQUENCE [LARGE SCALE GENOMIC DNA]</scope>
    <source>
        <strain evidence="8 9">62-1032</strain>
    </source>
</reference>
<evidence type="ECO:0000256" key="3">
    <source>
        <dbReference type="ARBA" id="ARBA00011738"/>
    </source>
</evidence>
<comment type="similarity">
    <text evidence="2">Belongs to the PhyH family.</text>
</comment>
<dbReference type="PANTHER" id="PTHR20883:SF45">
    <property type="entry name" value="PHYTANOYL-COA DIOXYGENASE FAMILY PROTEIN"/>
    <property type="match status" value="1"/>
</dbReference>
<keyword evidence="6" id="KW-0560">Oxidoreductase</keyword>
<dbReference type="PANTHER" id="PTHR20883">
    <property type="entry name" value="PHYTANOYL-COA DIOXYGENASE DOMAIN CONTAINING 1"/>
    <property type="match status" value="1"/>
</dbReference>
<keyword evidence="7" id="KW-0408">Iron</keyword>
<comment type="caution">
    <text evidence="8">The sequence shown here is derived from an EMBL/GenBank/DDBJ whole genome shotgun (WGS) entry which is preliminary data.</text>
</comment>
<gene>
    <name evidence="8" type="ORF">BCR35DRAFT_300436</name>
</gene>
<organism evidence="8 9">
    <name type="scientific">Leucosporidium creatinivorum</name>
    <dbReference type="NCBI Taxonomy" id="106004"/>
    <lineage>
        <taxon>Eukaryota</taxon>
        <taxon>Fungi</taxon>
        <taxon>Dikarya</taxon>
        <taxon>Basidiomycota</taxon>
        <taxon>Pucciniomycotina</taxon>
        <taxon>Microbotryomycetes</taxon>
        <taxon>Leucosporidiales</taxon>
        <taxon>Leucosporidium</taxon>
    </lineage>
</organism>
<evidence type="ECO:0000256" key="4">
    <source>
        <dbReference type="ARBA" id="ARBA00022723"/>
    </source>
</evidence>
<evidence type="ECO:0000256" key="5">
    <source>
        <dbReference type="ARBA" id="ARBA00022964"/>
    </source>
</evidence>
<dbReference type="GO" id="GO:0051213">
    <property type="term" value="F:dioxygenase activity"/>
    <property type="evidence" value="ECO:0007669"/>
    <property type="project" value="UniProtKB-KW"/>
</dbReference>
<evidence type="ECO:0000256" key="7">
    <source>
        <dbReference type="ARBA" id="ARBA00023004"/>
    </source>
</evidence>
<keyword evidence="5" id="KW-0223">Dioxygenase</keyword>
<keyword evidence="9" id="KW-1185">Reference proteome</keyword>
<proteinExistence type="inferred from homology"/>
<dbReference type="AlphaFoldDB" id="A0A1Y2FYY8"/>
<dbReference type="InParanoid" id="A0A1Y2FYY8"/>
<dbReference type="Proteomes" id="UP000193467">
    <property type="component" value="Unassembled WGS sequence"/>
</dbReference>
<evidence type="ECO:0000313" key="8">
    <source>
        <dbReference type="EMBL" id="ORY89307.1"/>
    </source>
</evidence>
<evidence type="ECO:0000256" key="6">
    <source>
        <dbReference type="ARBA" id="ARBA00023002"/>
    </source>
</evidence>
<dbReference type="STRING" id="106004.A0A1Y2FYY8"/>
<dbReference type="InterPro" id="IPR008775">
    <property type="entry name" value="Phytyl_CoA_dOase-like"/>
</dbReference>
<sequence length="296" mass="32058">MSLVTLSADSPIESILAIMRRDGGVIIKDFMSQAEVEQMNSAAQVQFDALKKKPDPAKLAELGADFYASNTTHIRGMLAKMPEETSKIMLHPLWHAIMSETLKTTTQAWLGDKLLTTESGYVLSLASAYHVAPGAQAQVLHRDHSIHCPPAQENSLYTTQVGCLVAGTNSTEKNGATRVIPGSHLWGIDKRPLPELTIPAVMEAGSALFWLGSLYHGAGANTCTPGEPDDVRILYGVFACSDFARPEEAIHLIVPSSLAKTWPKEVLERAGWAKGAGGTGNVHTAHPYERWEDMVC</sequence>
<evidence type="ECO:0000256" key="2">
    <source>
        <dbReference type="ARBA" id="ARBA00005830"/>
    </source>
</evidence>
<evidence type="ECO:0000313" key="9">
    <source>
        <dbReference type="Proteomes" id="UP000193467"/>
    </source>
</evidence>
<evidence type="ECO:0008006" key="10">
    <source>
        <dbReference type="Google" id="ProtNLM"/>
    </source>
</evidence>
<comment type="subunit">
    <text evidence="3">Homodimer.</text>
</comment>
<accession>A0A1Y2FYY8</accession>
<name>A0A1Y2FYY8_9BASI</name>
<dbReference type="Gene3D" id="2.60.120.620">
    <property type="entry name" value="q2cbj1_9rhob like domain"/>
    <property type="match status" value="1"/>
</dbReference>
<keyword evidence="4" id="KW-0479">Metal-binding</keyword>
<dbReference type="OrthoDB" id="445007at2759"/>